<evidence type="ECO:0000256" key="2">
    <source>
        <dbReference type="ARBA" id="ARBA00022448"/>
    </source>
</evidence>
<evidence type="ECO:0000256" key="6">
    <source>
        <dbReference type="ARBA" id="ARBA00022989"/>
    </source>
</evidence>
<dbReference type="Gene3D" id="1.20.5.1030">
    <property type="entry name" value="Preprotein translocase secy subunit"/>
    <property type="match status" value="1"/>
</dbReference>
<sequence length="79" mass="8696">MAIDVKAKAVAPAPKPRVSPGEFVRQVRAEIAKVVWPSRAETIRMTIMVLIMTTLLALFFVGIDQVLGRFVKFLLSLAA</sequence>
<keyword evidence="5 9" id="KW-0653">Protein transport</keyword>
<dbReference type="PANTHER" id="PTHR33910">
    <property type="entry name" value="PROTEIN TRANSLOCASE SUBUNIT SECE"/>
    <property type="match status" value="1"/>
</dbReference>
<evidence type="ECO:0000313" key="10">
    <source>
        <dbReference type="EMBL" id="MQT17770.1"/>
    </source>
</evidence>
<dbReference type="EMBL" id="WIOL01000003">
    <property type="protein sequence ID" value="MQT17770.1"/>
    <property type="molecule type" value="Genomic_DNA"/>
</dbReference>
<keyword evidence="2 9" id="KW-0813">Transport</keyword>
<dbReference type="InterPro" id="IPR005807">
    <property type="entry name" value="SecE_bac"/>
</dbReference>
<evidence type="ECO:0000313" key="11">
    <source>
        <dbReference type="Proteomes" id="UP000481327"/>
    </source>
</evidence>
<evidence type="ECO:0000256" key="3">
    <source>
        <dbReference type="ARBA" id="ARBA00022475"/>
    </source>
</evidence>
<dbReference type="RefSeq" id="WP_152578197.1">
    <property type="nucleotide sequence ID" value="NZ_JAATJI010000002.1"/>
</dbReference>
<dbReference type="GO" id="GO:0005886">
    <property type="term" value="C:plasma membrane"/>
    <property type="evidence" value="ECO:0007669"/>
    <property type="project" value="UniProtKB-SubCell"/>
</dbReference>
<dbReference type="InterPro" id="IPR001901">
    <property type="entry name" value="Translocase_SecE/Sec61-g"/>
</dbReference>
<evidence type="ECO:0000256" key="7">
    <source>
        <dbReference type="ARBA" id="ARBA00023010"/>
    </source>
</evidence>
<dbReference type="OrthoDB" id="9812738at2"/>
<dbReference type="Proteomes" id="UP000481327">
    <property type="component" value="Unassembled WGS sequence"/>
</dbReference>
<reference evidence="10 11" key="1">
    <citation type="submission" date="2019-09" db="EMBL/GenBank/DDBJ databases">
        <title>Polymorphobacter sp. isolated from a lake in China.</title>
        <authorList>
            <person name="Liu Z."/>
        </authorList>
    </citation>
    <scope>NUCLEOTIDE SEQUENCE [LARGE SCALE GENOMIC DNA]</scope>
    <source>
        <strain evidence="10 11">D40P</strain>
    </source>
</reference>
<protein>
    <recommendedName>
        <fullName evidence="9">Protein translocase subunit SecE</fullName>
    </recommendedName>
</protein>
<keyword evidence="8 9" id="KW-0472">Membrane</keyword>
<gene>
    <name evidence="9 10" type="primary">secE</name>
    <name evidence="10" type="ORF">F3168_10930</name>
</gene>
<comment type="function">
    <text evidence="9">Essential subunit of the Sec protein translocation channel SecYEG. Clamps together the 2 halves of SecY. May contact the channel plug during translocation.</text>
</comment>
<feature type="transmembrane region" description="Helical" evidence="9">
    <location>
        <begin position="43"/>
        <end position="63"/>
    </location>
</feature>
<evidence type="ECO:0000256" key="9">
    <source>
        <dbReference type="HAMAP-Rule" id="MF_00422"/>
    </source>
</evidence>
<keyword evidence="11" id="KW-1185">Reference proteome</keyword>
<dbReference type="Pfam" id="PF00584">
    <property type="entry name" value="SecE"/>
    <property type="match status" value="1"/>
</dbReference>
<evidence type="ECO:0000256" key="1">
    <source>
        <dbReference type="ARBA" id="ARBA00004370"/>
    </source>
</evidence>
<name>A0A7C9GQN4_9SPHN</name>
<comment type="caution">
    <text evidence="10">The sequence shown here is derived from an EMBL/GenBank/DDBJ whole genome shotgun (WGS) entry which is preliminary data.</text>
</comment>
<dbReference type="AlphaFoldDB" id="A0A7C9GQN4"/>
<comment type="subunit">
    <text evidence="9">Component of the Sec protein translocase complex. Heterotrimer consisting of SecY, SecE and SecG subunits. The heterotrimers can form oligomers, although 1 heterotrimer is thought to be able to translocate proteins. Interacts with the ribosome. Interacts with SecDF, and other proteins may be involved. Interacts with SecA.</text>
</comment>
<dbReference type="GO" id="GO:0006605">
    <property type="term" value="P:protein targeting"/>
    <property type="evidence" value="ECO:0007669"/>
    <property type="project" value="UniProtKB-UniRule"/>
</dbReference>
<keyword evidence="4 9" id="KW-0812">Transmembrane</keyword>
<dbReference type="GO" id="GO:0008320">
    <property type="term" value="F:protein transmembrane transporter activity"/>
    <property type="evidence" value="ECO:0007669"/>
    <property type="project" value="UniProtKB-UniRule"/>
</dbReference>
<evidence type="ECO:0000256" key="8">
    <source>
        <dbReference type="ARBA" id="ARBA00023136"/>
    </source>
</evidence>
<dbReference type="InterPro" id="IPR038379">
    <property type="entry name" value="SecE_sf"/>
</dbReference>
<proteinExistence type="inferred from homology"/>
<dbReference type="PANTHER" id="PTHR33910:SF1">
    <property type="entry name" value="PROTEIN TRANSLOCASE SUBUNIT SECE"/>
    <property type="match status" value="1"/>
</dbReference>
<evidence type="ECO:0000256" key="4">
    <source>
        <dbReference type="ARBA" id="ARBA00022692"/>
    </source>
</evidence>
<dbReference type="HAMAP" id="MF_00422">
    <property type="entry name" value="SecE"/>
    <property type="match status" value="1"/>
</dbReference>
<keyword evidence="6 9" id="KW-1133">Transmembrane helix</keyword>
<evidence type="ECO:0000256" key="5">
    <source>
        <dbReference type="ARBA" id="ARBA00022927"/>
    </source>
</evidence>
<dbReference type="NCBIfam" id="TIGR00964">
    <property type="entry name" value="secE_bact"/>
    <property type="match status" value="1"/>
</dbReference>
<comment type="subcellular location">
    <subcellularLocation>
        <location evidence="9">Cell membrane</location>
        <topology evidence="9">Single-pass membrane protein</topology>
    </subcellularLocation>
    <subcellularLocation>
        <location evidence="1">Membrane</location>
    </subcellularLocation>
</comment>
<comment type="similarity">
    <text evidence="9">Belongs to the SecE/SEC61-gamma family.</text>
</comment>
<dbReference type="PROSITE" id="PS01067">
    <property type="entry name" value="SECE_SEC61G"/>
    <property type="match status" value="1"/>
</dbReference>
<accession>A0A7C9GQN4</accession>
<dbReference type="GO" id="GO:0043952">
    <property type="term" value="P:protein transport by the Sec complex"/>
    <property type="evidence" value="ECO:0007669"/>
    <property type="project" value="UniProtKB-UniRule"/>
</dbReference>
<organism evidence="10 11">
    <name type="scientific">Sandarakinorhabdus fusca</name>
    <dbReference type="NCBI Taxonomy" id="1439888"/>
    <lineage>
        <taxon>Bacteria</taxon>
        <taxon>Pseudomonadati</taxon>
        <taxon>Pseudomonadota</taxon>
        <taxon>Alphaproteobacteria</taxon>
        <taxon>Sphingomonadales</taxon>
        <taxon>Sphingosinicellaceae</taxon>
        <taxon>Sandarakinorhabdus</taxon>
    </lineage>
</organism>
<keyword evidence="7 9" id="KW-0811">Translocation</keyword>
<dbReference type="PRINTS" id="PR01650">
    <property type="entry name" value="SECETRNLCASE"/>
</dbReference>
<keyword evidence="3 9" id="KW-1003">Cell membrane</keyword>
<dbReference type="GO" id="GO:0009306">
    <property type="term" value="P:protein secretion"/>
    <property type="evidence" value="ECO:0007669"/>
    <property type="project" value="UniProtKB-UniRule"/>
</dbReference>
<dbReference type="GO" id="GO:0065002">
    <property type="term" value="P:intracellular protein transmembrane transport"/>
    <property type="evidence" value="ECO:0007669"/>
    <property type="project" value="UniProtKB-UniRule"/>
</dbReference>